<dbReference type="AlphaFoldDB" id="A0A1G1XVA4"/>
<sequence length="408" mass="43520">MSQSLKNVKILVIIFNFKHMKRTKRLAILLVGCFLIVLPLGVMASGKAANQSVYIGADEIIDGNFIKAGNVIEINGAVNGDVIVAGNMITVAGPVAGDVIVAGNMVKITGKVGGSVRVVGSTIEVNSDVERNVWVAGANISLGKNSKVGWDVFAGGASIIIGGPVSGNIFAGGASIVIDNEVSKNITASLDKDGQLILNPKAKVTGNLTYHALSSDQLILNEGATVDGEITQKPFAQGPELKASRIFSAAYMFFKIIALFGLLVVGLIAISLVPKKVLEVKEEMLKRPWPSIGWGVVYFFLTPIAVVLLMLTIIGVPLALIIIPLYFISLYFAVILAGFTIGLLISDKLSAKKDKYKGSLIWPLILGLAVVLIVTSIPIFGWLVKLVIIWWALGAIIQVKKETLKEYR</sequence>
<dbReference type="InterPro" id="IPR058486">
    <property type="entry name" value="DUF8173"/>
</dbReference>
<evidence type="ECO:0000259" key="2">
    <source>
        <dbReference type="Pfam" id="PF26514"/>
    </source>
</evidence>
<dbReference type="EMBL" id="MHIC01000038">
    <property type="protein sequence ID" value="OGY43968.1"/>
    <property type="molecule type" value="Genomic_DNA"/>
</dbReference>
<name>A0A1G1XVA4_9BACT</name>
<proteinExistence type="predicted"/>
<comment type="caution">
    <text evidence="3">The sequence shown here is derived from an EMBL/GenBank/DDBJ whole genome shotgun (WGS) entry which is preliminary data.</text>
</comment>
<dbReference type="Proteomes" id="UP000176241">
    <property type="component" value="Unassembled WGS sequence"/>
</dbReference>
<evidence type="ECO:0000256" key="1">
    <source>
        <dbReference type="SAM" id="Phobius"/>
    </source>
</evidence>
<dbReference type="Pfam" id="PF26514">
    <property type="entry name" value="DUF8173"/>
    <property type="match status" value="1"/>
</dbReference>
<organism evidence="3 4">
    <name type="scientific">Candidatus Buchananbacteria bacterium RIFCSPHIGHO2_01_FULL_39_8</name>
    <dbReference type="NCBI Taxonomy" id="1797533"/>
    <lineage>
        <taxon>Bacteria</taxon>
        <taxon>Candidatus Buchananiibacteriota</taxon>
    </lineage>
</organism>
<keyword evidence="1" id="KW-1133">Transmembrane helix</keyword>
<keyword evidence="1" id="KW-0812">Transmembrane</keyword>
<keyword evidence="1" id="KW-0472">Membrane</keyword>
<feature type="transmembrane region" description="Helical" evidence="1">
    <location>
        <begin position="294"/>
        <end position="315"/>
    </location>
</feature>
<gene>
    <name evidence="3" type="ORF">A2731_02455</name>
</gene>
<protein>
    <recommendedName>
        <fullName evidence="2">DUF8173 domain-containing protein</fullName>
    </recommendedName>
</protein>
<evidence type="ECO:0000313" key="4">
    <source>
        <dbReference type="Proteomes" id="UP000176241"/>
    </source>
</evidence>
<feature type="transmembrane region" description="Helical" evidence="1">
    <location>
        <begin position="321"/>
        <end position="344"/>
    </location>
</feature>
<accession>A0A1G1XVA4</accession>
<feature type="domain" description="DUF8173" evidence="2">
    <location>
        <begin position="242"/>
        <end position="400"/>
    </location>
</feature>
<feature type="transmembrane region" description="Helical" evidence="1">
    <location>
        <begin position="356"/>
        <end position="374"/>
    </location>
</feature>
<evidence type="ECO:0000313" key="3">
    <source>
        <dbReference type="EMBL" id="OGY43968.1"/>
    </source>
</evidence>
<dbReference type="STRING" id="1797533.A2731_02455"/>
<reference evidence="3 4" key="1">
    <citation type="journal article" date="2016" name="Nat. Commun.">
        <title>Thousands of microbial genomes shed light on interconnected biogeochemical processes in an aquifer system.</title>
        <authorList>
            <person name="Anantharaman K."/>
            <person name="Brown C.T."/>
            <person name="Hug L.A."/>
            <person name="Sharon I."/>
            <person name="Castelle C.J."/>
            <person name="Probst A.J."/>
            <person name="Thomas B.C."/>
            <person name="Singh A."/>
            <person name="Wilkins M.J."/>
            <person name="Karaoz U."/>
            <person name="Brodie E.L."/>
            <person name="Williams K.H."/>
            <person name="Hubbard S.S."/>
            <person name="Banfield J.F."/>
        </authorList>
    </citation>
    <scope>NUCLEOTIDE SEQUENCE [LARGE SCALE GENOMIC DNA]</scope>
</reference>
<feature type="transmembrane region" description="Helical" evidence="1">
    <location>
        <begin position="249"/>
        <end position="273"/>
    </location>
</feature>